<reference evidence="3" key="1">
    <citation type="submission" date="2025-08" db="UniProtKB">
        <authorList>
            <consortium name="Ensembl"/>
        </authorList>
    </citation>
    <scope>IDENTIFICATION</scope>
</reference>
<dbReference type="Ensembl" id="ENSCCRT00000133326.1">
    <property type="protein sequence ID" value="ENSCCRP00000107626.1"/>
    <property type="gene ID" value="ENSCCRG00000061153.1"/>
</dbReference>
<feature type="compositionally biased region" description="Basic and acidic residues" evidence="1">
    <location>
        <begin position="132"/>
        <end position="145"/>
    </location>
</feature>
<dbReference type="AlphaFoldDB" id="A0A9J7XMJ1"/>
<feature type="compositionally biased region" description="Polar residues" evidence="1">
    <location>
        <begin position="164"/>
        <end position="176"/>
    </location>
</feature>
<dbReference type="GeneTree" id="ENSGT00940000179497"/>
<evidence type="ECO:0000256" key="1">
    <source>
        <dbReference type="SAM" id="MobiDB-lite"/>
    </source>
</evidence>
<feature type="region of interest" description="Disordered" evidence="1">
    <location>
        <begin position="132"/>
        <end position="176"/>
    </location>
</feature>
<reference evidence="3" key="2">
    <citation type="submission" date="2025-09" db="UniProtKB">
        <authorList>
            <consortium name="Ensembl"/>
        </authorList>
    </citation>
    <scope>IDENTIFICATION</scope>
</reference>
<evidence type="ECO:0000313" key="4">
    <source>
        <dbReference type="Proteomes" id="UP001108240"/>
    </source>
</evidence>
<feature type="signal peptide" evidence="2">
    <location>
        <begin position="1"/>
        <end position="24"/>
    </location>
</feature>
<sequence length="201" mass="22892">SNCVSVQAVIVCSCVLIICDSALSLIPTTHKSSDTHNDRKGRAALIQTSEAAGGEYAVWLHVCCTELLRLVCEIAASLYWGVHVDADLHRQSDQKTFDFQQEPAIFDMTDSDRLQYEYKMKGVEEVKYMRGEEDRVNARNQENLEKSSTQHRTKQHKEVPGPSANKTNIHTSESQQEFFRMLDEKIEKGRDYCSEEEDDVT</sequence>
<protein>
    <submittedName>
        <fullName evidence="3">Uncharacterized protein</fullName>
    </submittedName>
</protein>
<evidence type="ECO:0000313" key="3">
    <source>
        <dbReference type="Ensembl" id="ENSCCRP00000107626.1"/>
    </source>
</evidence>
<dbReference type="Proteomes" id="UP001108240">
    <property type="component" value="Unplaced"/>
</dbReference>
<keyword evidence="2" id="KW-0732">Signal</keyword>
<dbReference type="InterPro" id="IPR027967">
    <property type="entry name" value="DUF4612"/>
</dbReference>
<name>A0A9J7XMJ1_CYPCA</name>
<proteinExistence type="predicted"/>
<dbReference type="Pfam" id="PF15389">
    <property type="entry name" value="DUF4612"/>
    <property type="match status" value="1"/>
</dbReference>
<accession>A0A9J7XMJ1</accession>
<keyword evidence="4" id="KW-1185">Reference proteome</keyword>
<dbReference type="PANTHER" id="PTHR14974:SF3">
    <property type="entry name" value="SIMILAR TO RIKEN CDNA 1700025G04 GENE"/>
    <property type="match status" value="1"/>
</dbReference>
<organism evidence="3 4">
    <name type="scientific">Cyprinus carpio carpio</name>
    <dbReference type="NCBI Taxonomy" id="630221"/>
    <lineage>
        <taxon>Eukaryota</taxon>
        <taxon>Metazoa</taxon>
        <taxon>Chordata</taxon>
        <taxon>Craniata</taxon>
        <taxon>Vertebrata</taxon>
        <taxon>Euteleostomi</taxon>
        <taxon>Actinopterygii</taxon>
        <taxon>Neopterygii</taxon>
        <taxon>Teleostei</taxon>
        <taxon>Ostariophysi</taxon>
        <taxon>Cypriniformes</taxon>
        <taxon>Cyprinidae</taxon>
        <taxon>Cyprininae</taxon>
        <taxon>Cyprinus</taxon>
    </lineage>
</organism>
<evidence type="ECO:0000256" key="2">
    <source>
        <dbReference type="SAM" id="SignalP"/>
    </source>
</evidence>
<feature type="chain" id="PRO_5039955539" evidence="2">
    <location>
        <begin position="25"/>
        <end position="201"/>
    </location>
</feature>
<dbReference type="PANTHER" id="PTHR14974">
    <property type="entry name" value="SIMILAR TO RIKEN CDNA 1700025G04 GENE"/>
    <property type="match status" value="1"/>
</dbReference>